<dbReference type="Pfam" id="PF17765">
    <property type="entry name" value="MLTR_LBD"/>
    <property type="match status" value="1"/>
</dbReference>
<dbReference type="Gene3D" id="1.10.260.40">
    <property type="entry name" value="lambda repressor-like DNA-binding domains"/>
    <property type="match status" value="1"/>
</dbReference>
<dbReference type="SMART" id="SM00530">
    <property type="entry name" value="HTH_XRE"/>
    <property type="match status" value="1"/>
</dbReference>
<dbReference type="InterPro" id="IPR041413">
    <property type="entry name" value="MLTR_LBD"/>
</dbReference>
<evidence type="ECO:0000313" key="2">
    <source>
        <dbReference type="EMBL" id="TCN46389.1"/>
    </source>
</evidence>
<sequence>MEFGEHLKEWRSHRRMSQLELASEAGISARHLSFLETGRSRPSEGMILRLSAVLDIPARDQGMLFSAAGFRPRFATAPAASLAAFPPAVAEAIGLILARHDPYPGVVFDHEYNVLTANQAFLGLAGMAGIAVAPGDNFLDAYLGPTPLRSIVVNWAQSAADLVHRIRAEAWLQGPRSPLSKRIERLAAAADIQAALEAFPETDRLPILPIEMKIGAKRFNWITTLTSFGSAQDALVQGVLIESFFPADAGTRAHFEGEEGPKTKRE</sequence>
<proteinExistence type="predicted"/>
<comment type="caution">
    <text evidence="2">The sequence shown here is derived from an EMBL/GenBank/DDBJ whole genome shotgun (WGS) entry which is preliminary data.</text>
</comment>
<dbReference type="SUPFAM" id="SSF47413">
    <property type="entry name" value="lambda repressor-like DNA-binding domains"/>
    <property type="match status" value="1"/>
</dbReference>
<dbReference type="InterPro" id="IPR010982">
    <property type="entry name" value="Lambda_DNA-bd_dom_sf"/>
</dbReference>
<organism evidence="2 3">
    <name type="scientific">Shinella granuli</name>
    <dbReference type="NCBI Taxonomy" id="323621"/>
    <lineage>
        <taxon>Bacteria</taxon>
        <taxon>Pseudomonadati</taxon>
        <taxon>Pseudomonadota</taxon>
        <taxon>Alphaproteobacteria</taxon>
        <taxon>Hyphomicrobiales</taxon>
        <taxon>Rhizobiaceae</taxon>
        <taxon>Shinella</taxon>
    </lineage>
</organism>
<dbReference type="GO" id="GO:0003677">
    <property type="term" value="F:DNA binding"/>
    <property type="evidence" value="ECO:0007669"/>
    <property type="project" value="InterPro"/>
</dbReference>
<dbReference type="PANTHER" id="PTHR35010">
    <property type="entry name" value="BLL4672 PROTEIN-RELATED"/>
    <property type="match status" value="1"/>
</dbReference>
<keyword evidence="3" id="KW-1185">Reference proteome</keyword>
<feature type="domain" description="HTH cro/C1-type" evidence="1">
    <location>
        <begin position="7"/>
        <end position="61"/>
    </location>
</feature>
<dbReference type="EMBL" id="SLVX01000004">
    <property type="protein sequence ID" value="TCN46389.1"/>
    <property type="molecule type" value="Genomic_DNA"/>
</dbReference>
<evidence type="ECO:0000259" key="1">
    <source>
        <dbReference type="PROSITE" id="PS50943"/>
    </source>
</evidence>
<name>A0A4R2D4X8_SHIGR</name>
<accession>A0A4R2D4X8</accession>
<dbReference type="Pfam" id="PF01381">
    <property type="entry name" value="HTH_3"/>
    <property type="match status" value="1"/>
</dbReference>
<dbReference type="CDD" id="cd00093">
    <property type="entry name" value="HTH_XRE"/>
    <property type="match status" value="1"/>
</dbReference>
<evidence type="ECO:0000313" key="3">
    <source>
        <dbReference type="Proteomes" id="UP000295351"/>
    </source>
</evidence>
<dbReference type="PANTHER" id="PTHR35010:SF4">
    <property type="entry name" value="BLL5781 PROTEIN"/>
    <property type="match status" value="1"/>
</dbReference>
<reference evidence="2 3" key="1">
    <citation type="submission" date="2019-03" db="EMBL/GenBank/DDBJ databases">
        <title>Genomic Encyclopedia of Type Strains, Phase IV (KMG-IV): sequencing the most valuable type-strain genomes for metagenomic binning, comparative biology and taxonomic classification.</title>
        <authorList>
            <person name="Goeker M."/>
        </authorList>
    </citation>
    <scope>NUCLEOTIDE SEQUENCE [LARGE SCALE GENOMIC DNA]</scope>
    <source>
        <strain evidence="2 3">DSM 18401</strain>
    </source>
</reference>
<dbReference type="RefSeq" id="WP_064332227.1">
    <property type="nucleotide sequence ID" value="NZ_BAABEI010000012.1"/>
</dbReference>
<dbReference type="Proteomes" id="UP000295351">
    <property type="component" value="Unassembled WGS sequence"/>
</dbReference>
<dbReference type="InterPro" id="IPR001387">
    <property type="entry name" value="Cro/C1-type_HTH"/>
</dbReference>
<dbReference type="PROSITE" id="PS50943">
    <property type="entry name" value="HTH_CROC1"/>
    <property type="match status" value="1"/>
</dbReference>
<dbReference type="AlphaFoldDB" id="A0A4R2D4X8"/>
<protein>
    <submittedName>
        <fullName evidence="2">Helix-turn-helix protein</fullName>
    </submittedName>
</protein>
<dbReference type="Gene3D" id="3.30.450.180">
    <property type="match status" value="1"/>
</dbReference>
<gene>
    <name evidence="2" type="ORF">EV665_10462</name>
</gene>